<sequence length="402" mass="43158">MVRTVILGMISLWLVASIVQQPDEAFHAALQGLSVWWNIVFPGLLPFLVLAELMLAFGAIHALSALLDPIMRRMLGLPGAAAWAIALGWTAGNTAGAEAVALLRKRQAVSRSEGQWLLALSHMPSPMFMLVVIGAGFLHHPPLGAFIAITVWISAMLGGALMLLLPRPARSASSFMIDNRSESLFKRAGRAMMAGRREDGRSFGKVLGDAVTSGVQKLMTIGGLMIVCSLLVRLLQLSLPDHLSFLAFSGLYESHLGAYSASLLSLPLGTPLALAAIAAVLSWGGWSSLLQANSVIAGTDLRFIPFVLARALHAVIAFGMAMLLWKPFQAWLYTNGSSADTYAFHQNLASGSALYAQSPIRLAELPSLWQLLPYSVALLGAITFILVVLSCCVWLFDRRQAA</sequence>
<accession>A0A917D4Q8</accession>
<reference evidence="3" key="2">
    <citation type="submission" date="2020-09" db="EMBL/GenBank/DDBJ databases">
        <authorList>
            <person name="Sun Q."/>
            <person name="Zhou Y."/>
        </authorList>
    </citation>
    <scope>NUCLEOTIDE SEQUENCE</scope>
    <source>
        <strain evidence="3">CGMCC 1.12987</strain>
    </source>
</reference>
<gene>
    <name evidence="3" type="primary">ylbJ</name>
    <name evidence="3" type="ORF">GCM10010916_32050</name>
</gene>
<proteinExistence type="predicted"/>
<protein>
    <submittedName>
        <fullName evidence="3">Sporulation integral membrane protein YlbJ</fullName>
    </submittedName>
</protein>
<reference evidence="3" key="1">
    <citation type="journal article" date="2014" name="Int. J. Syst. Evol. Microbiol.">
        <title>Complete genome sequence of Corynebacterium casei LMG S-19264T (=DSM 44701T), isolated from a smear-ripened cheese.</title>
        <authorList>
            <consortium name="US DOE Joint Genome Institute (JGI-PGF)"/>
            <person name="Walter F."/>
            <person name="Albersmeier A."/>
            <person name="Kalinowski J."/>
            <person name="Ruckert C."/>
        </authorList>
    </citation>
    <scope>NUCLEOTIDE SEQUENCE</scope>
    <source>
        <strain evidence="3">CGMCC 1.12987</strain>
    </source>
</reference>
<dbReference type="InterPro" id="IPR011642">
    <property type="entry name" value="Gate_dom"/>
</dbReference>
<dbReference type="Pfam" id="PF07670">
    <property type="entry name" value="Gate"/>
    <property type="match status" value="1"/>
</dbReference>
<feature type="transmembrane region" description="Helical" evidence="1">
    <location>
        <begin position="218"/>
        <end position="239"/>
    </location>
</feature>
<evidence type="ECO:0000313" key="3">
    <source>
        <dbReference type="EMBL" id="GGG12732.1"/>
    </source>
</evidence>
<feature type="transmembrane region" description="Helical" evidence="1">
    <location>
        <begin position="116"/>
        <end position="137"/>
    </location>
</feature>
<evidence type="ECO:0000313" key="4">
    <source>
        <dbReference type="Proteomes" id="UP000644756"/>
    </source>
</evidence>
<evidence type="ECO:0000259" key="2">
    <source>
        <dbReference type="Pfam" id="PF07670"/>
    </source>
</evidence>
<evidence type="ECO:0000256" key="1">
    <source>
        <dbReference type="SAM" id="Phobius"/>
    </source>
</evidence>
<dbReference type="RefSeq" id="WP_188532082.1">
    <property type="nucleotide sequence ID" value="NZ_BMGR01000010.1"/>
</dbReference>
<dbReference type="AlphaFoldDB" id="A0A917D4Q8"/>
<organism evidence="3 4">
    <name type="scientific">Paenibacillus abyssi</name>
    <dbReference type="NCBI Taxonomy" id="1340531"/>
    <lineage>
        <taxon>Bacteria</taxon>
        <taxon>Bacillati</taxon>
        <taxon>Bacillota</taxon>
        <taxon>Bacilli</taxon>
        <taxon>Bacillales</taxon>
        <taxon>Paenibacillaceae</taxon>
        <taxon>Paenibacillus</taxon>
    </lineage>
</organism>
<keyword evidence="1" id="KW-0472">Membrane</keyword>
<feature type="transmembrane region" description="Helical" evidence="1">
    <location>
        <begin position="44"/>
        <end position="67"/>
    </location>
</feature>
<dbReference type="EMBL" id="BMGR01000010">
    <property type="protein sequence ID" value="GGG12732.1"/>
    <property type="molecule type" value="Genomic_DNA"/>
</dbReference>
<keyword evidence="1" id="KW-1133">Transmembrane helix</keyword>
<comment type="caution">
    <text evidence="3">The sequence shown here is derived from an EMBL/GenBank/DDBJ whole genome shotgun (WGS) entry which is preliminary data.</text>
</comment>
<feature type="transmembrane region" description="Helical" evidence="1">
    <location>
        <begin position="259"/>
        <end position="283"/>
    </location>
</feature>
<feature type="domain" description="Nucleoside transporter/FeoB GTPase Gate" evidence="2">
    <location>
        <begin position="40"/>
        <end position="111"/>
    </location>
</feature>
<feature type="transmembrane region" description="Helical" evidence="1">
    <location>
        <begin position="303"/>
        <end position="325"/>
    </location>
</feature>
<dbReference type="Proteomes" id="UP000644756">
    <property type="component" value="Unassembled WGS sequence"/>
</dbReference>
<keyword evidence="4" id="KW-1185">Reference proteome</keyword>
<feature type="transmembrane region" description="Helical" evidence="1">
    <location>
        <begin position="143"/>
        <end position="165"/>
    </location>
</feature>
<feature type="transmembrane region" description="Helical" evidence="1">
    <location>
        <begin position="371"/>
        <end position="396"/>
    </location>
</feature>
<keyword evidence="1" id="KW-0812">Transmembrane</keyword>
<name>A0A917D4Q8_9BACL</name>